<feature type="domain" description="TPM" evidence="2">
    <location>
        <begin position="120"/>
        <end position="195"/>
    </location>
</feature>
<accession>A0ABS6SC27</accession>
<keyword evidence="4" id="KW-1185">Reference proteome</keyword>
<dbReference type="EMBL" id="JAGSPA010000001">
    <property type="protein sequence ID" value="MBV7255780.1"/>
    <property type="molecule type" value="Genomic_DNA"/>
</dbReference>
<feature type="transmembrane region" description="Helical" evidence="1">
    <location>
        <begin position="42"/>
        <end position="62"/>
    </location>
</feature>
<dbReference type="Proteomes" id="UP000722336">
    <property type="component" value="Unassembled WGS sequence"/>
</dbReference>
<sequence length="222" mass="24016">MALPHEDHERVSAAIADAETRTAGEIFCVFTEAADDHAVVPLGYAALAALTMPPILLWFGILDPAWLNFGWSDSDQVGVREMVTLYVACSAILFAVTWLLVQIRSVRYRLAPASLRQTAVHRAAMETFLSHGIHLTDARTGVLIFLSRLDRHAEIVADDGIYEKVDEGIWGDAVAAMLGAARAGDIGGGFVQAIEITGVVLAEHFPPGSTNLNELPDRLIEV</sequence>
<reference evidence="3 4" key="1">
    <citation type="submission" date="2021-04" db="EMBL/GenBank/DDBJ databases">
        <authorList>
            <person name="Pira H."/>
            <person name="Risdian C."/>
            <person name="Wink J."/>
        </authorList>
    </citation>
    <scope>NUCLEOTIDE SEQUENCE [LARGE SCALE GENOMIC DNA]</scope>
    <source>
        <strain evidence="3 4">WHA3</strain>
    </source>
</reference>
<feature type="transmembrane region" description="Helical" evidence="1">
    <location>
        <begin position="82"/>
        <end position="101"/>
    </location>
</feature>
<keyword evidence="1" id="KW-0812">Transmembrane</keyword>
<dbReference type="PANTHER" id="PTHR30373">
    <property type="entry name" value="UPF0603 PROTEIN YGCG"/>
    <property type="match status" value="1"/>
</dbReference>
<keyword evidence="1" id="KW-0472">Membrane</keyword>
<name>A0ABS6SC27_9SPHN</name>
<dbReference type="PANTHER" id="PTHR30373:SF8">
    <property type="entry name" value="BLL7265 PROTEIN"/>
    <property type="match status" value="1"/>
</dbReference>
<gene>
    <name evidence="3" type="ORF">KCG44_03155</name>
</gene>
<organism evidence="3 4">
    <name type="scientific">Pacificimonas pallii</name>
    <dbReference type="NCBI Taxonomy" id="2827236"/>
    <lineage>
        <taxon>Bacteria</taxon>
        <taxon>Pseudomonadati</taxon>
        <taxon>Pseudomonadota</taxon>
        <taxon>Alphaproteobacteria</taxon>
        <taxon>Sphingomonadales</taxon>
        <taxon>Sphingosinicellaceae</taxon>
        <taxon>Pacificimonas</taxon>
    </lineage>
</organism>
<proteinExistence type="predicted"/>
<evidence type="ECO:0000313" key="3">
    <source>
        <dbReference type="EMBL" id="MBV7255780.1"/>
    </source>
</evidence>
<evidence type="ECO:0000256" key="1">
    <source>
        <dbReference type="SAM" id="Phobius"/>
    </source>
</evidence>
<protein>
    <recommendedName>
        <fullName evidence="2">TPM domain-containing protein</fullName>
    </recommendedName>
</protein>
<dbReference type="Pfam" id="PF04536">
    <property type="entry name" value="TPM_phosphatase"/>
    <property type="match status" value="1"/>
</dbReference>
<keyword evidence="1" id="KW-1133">Transmembrane helix</keyword>
<dbReference type="InterPro" id="IPR007621">
    <property type="entry name" value="TPM_dom"/>
</dbReference>
<evidence type="ECO:0000259" key="2">
    <source>
        <dbReference type="Pfam" id="PF04536"/>
    </source>
</evidence>
<evidence type="ECO:0000313" key="4">
    <source>
        <dbReference type="Proteomes" id="UP000722336"/>
    </source>
</evidence>
<comment type="caution">
    <text evidence="3">The sequence shown here is derived from an EMBL/GenBank/DDBJ whole genome shotgun (WGS) entry which is preliminary data.</text>
</comment>
<dbReference type="RefSeq" id="WP_218444150.1">
    <property type="nucleotide sequence ID" value="NZ_JAGSPA010000001.1"/>
</dbReference>